<protein>
    <submittedName>
        <fullName evidence="2">Archease domain-containing protein</fullName>
    </submittedName>
</protein>
<dbReference type="Proteomes" id="UP000095281">
    <property type="component" value="Unplaced"/>
</dbReference>
<sequence>ALLSMVCSSVEDSVTNTDMKVKFVGKAIESITLKMKRWIEAELVIIY</sequence>
<organism evidence="1 2">
    <name type="scientific">Meloidogyne hapla</name>
    <name type="common">Root-knot nematode worm</name>
    <dbReference type="NCBI Taxonomy" id="6305"/>
    <lineage>
        <taxon>Eukaryota</taxon>
        <taxon>Metazoa</taxon>
        <taxon>Ecdysozoa</taxon>
        <taxon>Nematoda</taxon>
        <taxon>Chromadorea</taxon>
        <taxon>Rhabditida</taxon>
        <taxon>Tylenchina</taxon>
        <taxon>Tylenchomorpha</taxon>
        <taxon>Tylenchoidea</taxon>
        <taxon>Meloidogynidae</taxon>
        <taxon>Meloidogyninae</taxon>
        <taxon>Meloidogyne</taxon>
    </lineage>
</organism>
<accession>A0A1I8B5G3</accession>
<evidence type="ECO:0000313" key="2">
    <source>
        <dbReference type="WBParaSite" id="MhA1_Contig1462.frz3.gene1"/>
    </source>
</evidence>
<dbReference type="WBParaSite" id="MhA1_Contig1462.frz3.gene1">
    <property type="protein sequence ID" value="MhA1_Contig1462.frz3.gene1"/>
    <property type="gene ID" value="MhA1_Contig1462.frz3.gene1"/>
</dbReference>
<name>A0A1I8B5G3_MELHA</name>
<proteinExistence type="predicted"/>
<evidence type="ECO:0000313" key="1">
    <source>
        <dbReference type="Proteomes" id="UP000095281"/>
    </source>
</evidence>
<reference evidence="2" key="1">
    <citation type="submission" date="2016-11" db="UniProtKB">
        <authorList>
            <consortium name="WormBaseParasite"/>
        </authorList>
    </citation>
    <scope>IDENTIFICATION</scope>
</reference>
<keyword evidence="1" id="KW-1185">Reference proteome</keyword>
<dbReference type="AlphaFoldDB" id="A0A1I8B5G3"/>